<evidence type="ECO:0008006" key="6">
    <source>
        <dbReference type="Google" id="ProtNLM"/>
    </source>
</evidence>
<evidence type="ECO:0000313" key="5">
    <source>
        <dbReference type="Proteomes" id="UP001054902"/>
    </source>
</evidence>
<keyword evidence="5" id="KW-1185">Reference proteome</keyword>
<feature type="signal peptide" evidence="3">
    <location>
        <begin position="1"/>
        <end position="28"/>
    </location>
</feature>
<dbReference type="AlphaFoldDB" id="A0AAD3CHL3"/>
<dbReference type="EMBL" id="BLLK01000020">
    <property type="protein sequence ID" value="GFH44775.1"/>
    <property type="molecule type" value="Genomic_DNA"/>
</dbReference>
<evidence type="ECO:0000256" key="2">
    <source>
        <dbReference type="SAM" id="Phobius"/>
    </source>
</evidence>
<comment type="caution">
    <text evidence="4">The sequence shown here is derived from an EMBL/GenBank/DDBJ whole genome shotgun (WGS) entry which is preliminary data.</text>
</comment>
<evidence type="ECO:0000256" key="1">
    <source>
        <dbReference type="SAM" id="MobiDB-lite"/>
    </source>
</evidence>
<keyword evidence="2" id="KW-1133">Transmembrane helix</keyword>
<evidence type="ECO:0000256" key="3">
    <source>
        <dbReference type="SAM" id="SignalP"/>
    </source>
</evidence>
<keyword evidence="3" id="KW-0732">Signal</keyword>
<evidence type="ECO:0000313" key="4">
    <source>
        <dbReference type="EMBL" id="GFH44775.1"/>
    </source>
</evidence>
<accession>A0AAD3CHL3</accession>
<feature type="region of interest" description="Disordered" evidence="1">
    <location>
        <begin position="299"/>
        <end position="341"/>
    </location>
</feature>
<sequence>MRCNRISSFSTWSLLLSLLISFTKSSDASKAFLPSSSTSSIPRGGATSTLTPEAKEAIQNYRLSQQHLLQLRSTYLSEALSARGIHIGPTITDVSTPEGAKPPQPTDWDCAISTYDHPKSCLYSFDAEPNTKVLAPVGTTQYISLKALNRLRRMDPTKVEPMWHSQYAILDSWFKDTSEFSLLQFVNWKGFIVSTILLDLGKGMALKGLLMVSCLMGLLVAMPVLEVILSRFLTSSLLWMKWMSWGRFVHAALPLKILIGQMAWKFLAGSFGKLESAVRDYIVELECNILEESIPVTVRDDDDDDEVDAMDGDADLDLSEEDDMEESSEEYDDYDDYDDDY</sequence>
<keyword evidence="2" id="KW-0812">Transmembrane</keyword>
<feature type="transmembrane region" description="Helical" evidence="2">
    <location>
        <begin position="208"/>
        <end position="228"/>
    </location>
</feature>
<proteinExistence type="predicted"/>
<protein>
    <recommendedName>
        <fullName evidence="6">Chloride channel CLIC-like protein 1</fullName>
    </recommendedName>
</protein>
<reference evidence="4 5" key="1">
    <citation type="journal article" date="2021" name="Sci. Rep.">
        <title>The genome of the diatom Chaetoceros tenuissimus carries an ancient integrated fragment of an extant virus.</title>
        <authorList>
            <person name="Hongo Y."/>
            <person name="Kimura K."/>
            <person name="Takaki Y."/>
            <person name="Yoshida Y."/>
            <person name="Baba S."/>
            <person name="Kobayashi G."/>
            <person name="Nagasaki K."/>
            <person name="Hano T."/>
            <person name="Tomaru Y."/>
        </authorList>
    </citation>
    <scope>NUCLEOTIDE SEQUENCE [LARGE SCALE GENOMIC DNA]</scope>
    <source>
        <strain evidence="4 5">NIES-3715</strain>
    </source>
</reference>
<organism evidence="4 5">
    <name type="scientific">Chaetoceros tenuissimus</name>
    <dbReference type="NCBI Taxonomy" id="426638"/>
    <lineage>
        <taxon>Eukaryota</taxon>
        <taxon>Sar</taxon>
        <taxon>Stramenopiles</taxon>
        <taxon>Ochrophyta</taxon>
        <taxon>Bacillariophyta</taxon>
        <taxon>Coscinodiscophyceae</taxon>
        <taxon>Chaetocerotophycidae</taxon>
        <taxon>Chaetocerotales</taxon>
        <taxon>Chaetocerotaceae</taxon>
        <taxon>Chaetoceros</taxon>
    </lineage>
</organism>
<keyword evidence="2" id="KW-0472">Membrane</keyword>
<dbReference type="Proteomes" id="UP001054902">
    <property type="component" value="Unassembled WGS sequence"/>
</dbReference>
<feature type="compositionally biased region" description="Acidic residues" evidence="1">
    <location>
        <begin position="300"/>
        <end position="341"/>
    </location>
</feature>
<feature type="chain" id="PRO_5042101373" description="Chloride channel CLIC-like protein 1" evidence="3">
    <location>
        <begin position="29"/>
        <end position="341"/>
    </location>
</feature>
<gene>
    <name evidence="4" type="ORF">CTEN210_01249</name>
</gene>
<name>A0AAD3CHL3_9STRA</name>